<accession>A0ACB0FNA3</accession>
<protein>
    <submittedName>
        <fullName evidence="1">Uncharacterized protein</fullName>
    </submittedName>
</protein>
<proteinExistence type="predicted"/>
<dbReference type="EMBL" id="OX596093">
    <property type="protein sequence ID" value="CAI9714298.1"/>
    <property type="molecule type" value="Genomic_DNA"/>
</dbReference>
<dbReference type="Proteomes" id="UP001162501">
    <property type="component" value="Chromosome 9"/>
</dbReference>
<sequence>MGWAPAGTCLSAGPGLLQAGLPRQRDEWPKVCKVRPLECNHLTLGKKGRSWQNGAGGERIPGAVSGYARFQDGAGVWLLRVEPRGCRVGWMVFSESSCLPGTLESDLIGK</sequence>
<evidence type="ECO:0000313" key="2">
    <source>
        <dbReference type="Proteomes" id="UP001162501"/>
    </source>
</evidence>
<evidence type="ECO:0000313" key="1">
    <source>
        <dbReference type="EMBL" id="CAI9714298.1"/>
    </source>
</evidence>
<organism evidence="1 2">
    <name type="scientific">Rangifer tarandus platyrhynchus</name>
    <name type="common">Svalbard reindeer</name>
    <dbReference type="NCBI Taxonomy" id="3082113"/>
    <lineage>
        <taxon>Eukaryota</taxon>
        <taxon>Metazoa</taxon>
        <taxon>Chordata</taxon>
        <taxon>Craniata</taxon>
        <taxon>Vertebrata</taxon>
        <taxon>Euteleostomi</taxon>
        <taxon>Mammalia</taxon>
        <taxon>Eutheria</taxon>
        <taxon>Laurasiatheria</taxon>
        <taxon>Artiodactyla</taxon>
        <taxon>Ruminantia</taxon>
        <taxon>Pecora</taxon>
        <taxon>Cervidae</taxon>
        <taxon>Odocoileinae</taxon>
        <taxon>Rangifer</taxon>
    </lineage>
</organism>
<reference evidence="1" key="1">
    <citation type="submission" date="2023-05" db="EMBL/GenBank/DDBJ databases">
        <authorList>
            <consortium name="ELIXIR-Norway"/>
        </authorList>
    </citation>
    <scope>NUCLEOTIDE SEQUENCE</scope>
</reference>
<name>A0ACB0FNA3_RANTA</name>
<gene>
    <name evidence="1" type="ORF">MRATA1EN3_LOCUS25511</name>
</gene>